<dbReference type="Proteomes" id="UP000027473">
    <property type="component" value="Unassembled WGS sequence"/>
</dbReference>
<organism evidence="1 2">
    <name type="scientific">Fusobacterium necrophorum BL</name>
    <dbReference type="NCBI Taxonomy" id="1441732"/>
    <lineage>
        <taxon>Bacteria</taxon>
        <taxon>Fusobacteriati</taxon>
        <taxon>Fusobacteriota</taxon>
        <taxon>Fusobacteriia</taxon>
        <taxon>Fusobacteriales</taxon>
        <taxon>Fusobacteriaceae</taxon>
        <taxon>Fusobacterium</taxon>
    </lineage>
</organism>
<gene>
    <name evidence="1" type="ORF">FUSO3_02550</name>
</gene>
<sequence length="213" mass="25626">MIKIISWSEGLYENYLKIKKDDTVIYEGENYLLFLEESNEIGLELNYGKINNISIIFLKEFNDKFYSVPDYRNMYLNNYQYEALQFSRYNLLAMFFSLKEINNIKKINIDDIILNWISTSSFKGYYTNFEDYIFYLIRDIYFIDDEVMNKDIKKTINSILNLKEKKIICIEDLGFEEINVYFNSGIVWKAFLKDKKTNDIYLNTDYDISIKIN</sequence>
<evidence type="ECO:0000313" key="1">
    <source>
        <dbReference type="EMBL" id="KDE64575.1"/>
    </source>
</evidence>
<accession>A0AB73BXZ6</accession>
<protein>
    <submittedName>
        <fullName evidence="1">Uncharacterized protein</fullName>
    </submittedName>
</protein>
<name>A0AB73BXZ6_9FUSO</name>
<dbReference type="EMBL" id="JAAC01000033">
    <property type="protein sequence ID" value="KDE64575.1"/>
    <property type="molecule type" value="Genomic_DNA"/>
</dbReference>
<dbReference type="AlphaFoldDB" id="A0AB73BXZ6"/>
<proteinExistence type="predicted"/>
<reference evidence="1 2" key="1">
    <citation type="submission" date="2014-01" db="EMBL/GenBank/DDBJ databases">
        <title>Comparative genomics of Fusobacterium necrophorum wild isolates.</title>
        <authorList>
            <person name="Kittichotirat W."/>
            <person name="Bumgarner R.E."/>
            <person name="Lawrence P."/>
        </authorList>
    </citation>
    <scope>NUCLEOTIDE SEQUENCE [LARGE SCALE GENOMIC DNA]</scope>
    <source>
        <strain evidence="1 2">BL</strain>
    </source>
</reference>
<comment type="caution">
    <text evidence="1">The sequence shown here is derived from an EMBL/GenBank/DDBJ whole genome shotgun (WGS) entry which is preliminary data.</text>
</comment>
<evidence type="ECO:0000313" key="2">
    <source>
        <dbReference type="Proteomes" id="UP000027473"/>
    </source>
</evidence>
<dbReference type="RefSeq" id="WP_035932622.1">
    <property type="nucleotide sequence ID" value="NZ_JAAC01000033.1"/>
</dbReference>